<dbReference type="PANTHER" id="PTHR33332">
    <property type="entry name" value="REVERSE TRANSCRIPTASE DOMAIN-CONTAINING PROTEIN"/>
    <property type="match status" value="1"/>
</dbReference>
<dbReference type="EMBL" id="CAKXAJ010008579">
    <property type="protein sequence ID" value="CAH2210898.1"/>
    <property type="molecule type" value="Genomic_DNA"/>
</dbReference>
<comment type="caution">
    <text evidence="2">The sequence shown here is derived from an EMBL/GenBank/DDBJ whole genome shotgun (WGS) entry which is preliminary data.</text>
</comment>
<accession>A0A8S4QQ14</accession>
<organism evidence="2 3">
    <name type="scientific">Pararge aegeria aegeria</name>
    <dbReference type="NCBI Taxonomy" id="348720"/>
    <lineage>
        <taxon>Eukaryota</taxon>
        <taxon>Metazoa</taxon>
        <taxon>Ecdysozoa</taxon>
        <taxon>Arthropoda</taxon>
        <taxon>Hexapoda</taxon>
        <taxon>Insecta</taxon>
        <taxon>Pterygota</taxon>
        <taxon>Neoptera</taxon>
        <taxon>Endopterygota</taxon>
        <taxon>Lepidoptera</taxon>
        <taxon>Glossata</taxon>
        <taxon>Ditrysia</taxon>
        <taxon>Papilionoidea</taxon>
        <taxon>Nymphalidae</taxon>
        <taxon>Satyrinae</taxon>
        <taxon>Satyrini</taxon>
        <taxon>Parargina</taxon>
        <taxon>Pararge</taxon>
    </lineage>
</organism>
<gene>
    <name evidence="2" type="primary">jg7108</name>
    <name evidence="2" type="ORF">PAEG_LOCUS2755</name>
</gene>
<proteinExistence type="predicted"/>
<evidence type="ECO:0000313" key="2">
    <source>
        <dbReference type="EMBL" id="CAH2210898.1"/>
    </source>
</evidence>
<name>A0A8S4QQ14_9NEOP</name>
<reference evidence="2" key="1">
    <citation type="submission" date="2022-03" db="EMBL/GenBank/DDBJ databases">
        <authorList>
            <person name="Lindestad O."/>
        </authorList>
    </citation>
    <scope>NUCLEOTIDE SEQUENCE</scope>
</reference>
<feature type="domain" description="Reverse transcriptase" evidence="1">
    <location>
        <begin position="4"/>
        <end position="124"/>
    </location>
</feature>
<evidence type="ECO:0000259" key="1">
    <source>
        <dbReference type="Pfam" id="PF00078"/>
    </source>
</evidence>
<dbReference type="InterPro" id="IPR000477">
    <property type="entry name" value="RT_dom"/>
</dbReference>
<protein>
    <submittedName>
        <fullName evidence="2">Jg7108 protein</fullName>
    </submittedName>
</protein>
<sequence>MYAGHTHSKQTTKGCVQGSIGGPIFWNLLLDPLLNGIDERGIYCQAFANDVVLVFSGETAREIQNSANPTLEYINNWGRNNKLKFAAHKTKAMILTNKLKHDTPQLTMGTENLDIVKDIKILGLTKDSKLTFSKNVSEVTVKALNIYKQIARAAKVSWGVNPEVTRTHLRRTGLEVTRQANAALAYVQEWGISKADIECLCSNTCIKVQNIYKQLLRAARVSRGLHPQVVKTIYTAVVEPIVLYAVVGWAPAAKNLGVRKRLNAIQRGFAHKMTKSYRTVSLNSALILAGNLELRILLIYKWEVPGASTGDDNSDIL</sequence>
<dbReference type="Pfam" id="PF00078">
    <property type="entry name" value="RVT_1"/>
    <property type="match status" value="1"/>
</dbReference>
<dbReference type="Proteomes" id="UP000838756">
    <property type="component" value="Unassembled WGS sequence"/>
</dbReference>
<dbReference type="OrthoDB" id="411871at2759"/>
<evidence type="ECO:0000313" key="3">
    <source>
        <dbReference type="Proteomes" id="UP000838756"/>
    </source>
</evidence>
<dbReference type="AlphaFoldDB" id="A0A8S4QQ14"/>
<keyword evidence="3" id="KW-1185">Reference proteome</keyword>